<name>A0A8S5RP26_9VIRU</name>
<evidence type="ECO:0000313" key="1">
    <source>
        <dbReference type="EMBL" id="DAE32845.1"/>
    </source>
</evidence>
<accession>A0A8S5RP26</accession>
<reference evidence="1" key="1">
    <citation type="journal article" date="2021" name="Proc. Natl. Acad. Sci. U.S.A.">
        <title>A Catalog of Tens of Thousands of Viruses from Human Metagenomes Reveals Hidden Associations with Chronic Diseases.</title>
        <authorList>
            <person name="Tisza M.J."/>
            <person name="Buck C.B."/>
        </authorList>
    </citation>
    <scope>NUCLEOTIDE SEQUENCE</scope>
    <source>
        <strain evidence="1">CtBS918</strain>
    </source>
</reference>
<sequence length="418" mass="48357">MPSLSTARRIANAKTNNAKTIGQIYKEQSDDLMEWTWEADEQSKFCYIYDWRHDDSPNMNIGMTYENTTKTPIDAKILVSKYGSIDKDSPTLQCQFKPSQKEYFTENDDLFYMEEYRKKYQLDDIFVGMYLDVPDKKGVYHRHLICMKDVEQNFQKYFLLPCDYLLQWVQTKADKRYRRSMWCVLKSQSSYNSGIWVDNVTASQQNQELLFIPTNEVSDTIYYVSESDENNQRLIVDVPNYSIDNWTPNTWVVSKVERVNVRGRTKLTLYQKPFNSTTDYIEKDENGLIIGLWANYFGSVTPTDPSTPTPSSITAKISASTSTIKVGGSYKSLTVNLYNDSNEDITTEYSDATFTWSCSIDNEDWTDKVTWRDGTEFNQKKLKFPSDASVIGKILTVKCTIGKDDKTIESETISLELI</sequence>
<protein>
    <submittedName>
        <fullName evidence="1">Uncharacterized protein</fullName>
    </submittedName>
</protein>
<proteinExistence type="predicted"/>
<dbReference type="EMBL" id="BK059130">
    <property type="protein sequence ID" value="DAE32845.1"/>
    <property type="molecule type" value="Genomic_DNA"/>
</dbReference>
<organism evidence="1">
    <name type="scientific">virus sp. ctBS918</name>
    <dbReference type="NCBI Taxonomy" id="2825807"/>
    <lineage>
        <taxon>Viruses</taxon>
    </lineage>
</organism>